<organism evidence="3 4">
    <name type="scientific">Microbulbifer taiwanensis</name>
    <dbReference type="NCBI Taxonomy" id="986746"/>
    <lineage>
        <taxon>Bacteria</taxon>
        <taxon>Pseudomonadati</taxon>
        <taxon>Pseudomonadota</taxon>
        <taxon>Gammaproteobacteria</taxon>
        <taxon>Cellvibrionales</taxon>
        <taxon>Microbulbiferaceae</taxon>
        <taxon>Microbulbifer</taxon>
    </lineage>
</organism>
<dbReference type="InterPro" id="IPR043990">
    <property type="entry name" value="AC_1"/>
</dbReference>
<dbReference type="InterPro" id="IPR012332">
    <property type="entry name" value="Autotransporter_pectin_lyase_C"/>
</dbReference>
<keyword evidence="4" id="KW-1185">Reference proteome</keyword>
<evidence type="ECO:0000259" key="2">
    <source>
        <dbReference type="PROSITE" id="PS51208"/>
    </source>
</evidence>
<dbReference type="RefSeq" id="WP_193189562.1">
    <property type="nucleotide sequence ID" value="NZ_JACZFR010000007.1"/>
</dbReference>
<dbReference type="Gene3D" id="2.160.20.20">
    <property type="match status" value="1"/>
</dbReference>
<dbReference type="InterPro" id="IPR036709">
    <property type="entry name" value="Autotransporte_beta_dom_sf"/>
</dbReference>
<feature type="compositionally biased region" description="Acidic residues" evidence="1">
    <location>
        <begin position="95"/>
        <end position="120"/>
    </location>
</feature>
<accession>A0ABW1YNH4</accession>
<name>A0ABW1YNH4_9GAMM</name>
<comment type="caution">
    <text evidence="3">The sequence shown here is derived from an EMBL/GenBank/DDBJ whole genome shotgun (WGS) entry which is preliminary data.</text>
</comment>
<proteinExistence type="predicted"/>
<gene>
    <name evidence="3" type="ORF">ACFQBM_06740</name>
</gene>
<dbReference type="InterPro" id="IPR011050">
    <property type="entry name" value="Pectin_lyase_fold/virulence"/>
</dbReference>
<dbReference type="Pfam" id="PF18883">
    <property type="entry name" value="AC_1"/>
    <property type="match status" value="1"/>
</dbReference>
<reference evidence="4" key="1">
    <citation type="journal article" date="2019" name="Int. J. Syst. Evol. Microbiol.">
        <title>The Global Catalogue of Microorganisms (GCM) 10K type strain sequencing project: providing services to taxonomists for standard genome sequencing and annotation.</title>
        <authorList>
            <consortium name="The Broad Institute Genomics Platform"/>
            <consortium name="The Broad Institute Genome Sequencing Center for Infectious Disease"/>
            <person name="Wu L."/>
            <person name="Ma J."/>
        </authorList>
    </citation>
    <scope>NUCLEOTIDE SEQUENCE [LARGE SCALE GENOMIC DNA]</scope>
    <source>
        <strain evidence="4">CGMCC 1.13718</strain>
    </source>
</reference>
<dbReference type="PANTHER" id="PTHR35037">
    <property type="entry name" value="C-TERMINAL REGION OF AIDA-LIKE PROTEIN"/>
    <property type="match status" value="1"/>
</dbReference>
<protein>
    <submittedName>
        <fullName evidence="3">Autotransporter outer membrane beta-barrel domain-containing protein</fullName>
    </submittedName>
</protein>
<dbReference type="InterPro" id="IPR005546">
    <property type="entry name" value="Autotransporte_beta"/>
</dbReference>
<dbReference type="SUPFAM" id="SSF103515">
    <property type="entry name" value="Autotransporter"/>
    <property type="match status" value="1"/>
</dbReference>
<evidence type="ECO:0000313" key="3">
    <source>
        <dbReference type="EMBL" id="MFC6632965.1"/>
    </source>
</evidence>
<dbReference type="InterPro" id="IPR006315">
    <property type="entry name" value="OM_autotransptr_brl_dom"/>
</dbReference>
<sequence length="819" mass="88908">MGTIYRNTGTIKTWLSMGFCAVAVLTSVGERAWAECSPGNTGTAGADQILCDKDNDAEGADVETFGGDDTLDLNGGTMGTVNTGDGDDTINIGGADDDITEPPDPDEIDEAEEEEEEDFDPGELELNEVIIEVGIDAGAGNDTIIMDNRQADVGTFLGGGGIDGGSGDDTIELLDGLAFHVWGGDGNDNIVLDGGFVFNYIDGGDGDDIIHWDEGIANEVRGGNGSDQLRIDAFSYESEAILDGGDDVHAGDGYIDTLFFILDYKQDASLLRNWERVVIWGSSKMEFSGSLDVGGGVDADGNDLGLDILFGGLVQFIPRHFVVTGNIANAGTLDLGFNGRFDTLTLSKDASGRYGDYIGKDGRLWLDVRLNADDSPADLFKIQGSTSGQTFIRVTNRHGIGAVTSGDGIKLVQVDGNSAEGAFVLDGDFIAKDGQPAAVGGAYAYTLHHNGKSDTEDGDWYLRSLAVHPEFSEEGEVARWQPGAVMYETYPQLLRSLNQPTSLRSRVGNRFWMGSSYKDVSNCDYATSVERAIDGGGAWVRAGARKIEVDPMESTSRTHWEQDYFRLQLGVDVPLNFTMIGTQPIASVALHYGDSENDLESFYGDGNIDVKGYGVSGFMTWYGTQGTYFDAQLLLNWFDSDITASDLRDLQKGEDAFGYAFSLEAGRSFKLRNLYSITPQAQLIYSKEEADDLHDSYGVEVTDINNNGYLVRLGATLEKRVSRRKSSRNMYGEIPLERFSYYVTPSVIYNSDQETSVTVSGTRLHQQPDDWLGELVIGATYDECGDNCSIYGEIYFSSSLDNFGDSEGGGLEFGFRYKW</sequence>
<dbReference type="EMBL" id="JBHSVR010000001">
    <property type="protein sequence ID" value="MFC6632965.1"/>
    <property type="molecule type" value="Genomic_DNA"/>
</dbReference>
<dbReference type="NCBIfam" id="TIGR01414">
    <property type="entry name" value="autotrans_barl"/>
    <property type="match status" value="1"/>
</dbReference>
<dbReference type="Gene3D" id="2.160.20.160">
    <property type="match status" value="1"/>
</dbReference>
<feature type="region of interest" description="Disordered" evidence="1">
    <location>
        <begin position="80"/>
        <end position="120"/>
    </location>
</feature>
<dbReference type="Pfam" id="PF03797">
    <property type="entry name" value="Autotransporter"/>
    <property type="match status" value="1"/>
</dbReference>
<dbReference type="Proteomes" id="UP001596425">
    <property type="component" value="Unassembled WGS sequence"/>
</dbReference>
<dbReference type="SMART" id="SM00869">
    <property type="entry name" value="Autotransporter"/>
    <property type="match status" value="1"/>
</dbReference>
<dbReference type="Gene3D" id="2.40.128.130">
    <property type="entry name" value="Autotransporter beta-domain"/>
    <property type="match status" value="1"/>
</dbReference>
<dbReference type="InterPro" id="IPR051551">
    <property type="entry name" value="Autotransporter_adhesion"/>
</dbReference>
<evidence type="ECO:0000313" key="4">
    <source>
        <dbReference type="Proteomes" id="UP001596425"/>
    </source>
</evidence>
<evidence type="ECO:0000256" key="1">
    <source>
        <dbReference type="SAM" id="MobiDB-lite"/>
    </source>
</evidence>
<feature type="compositionally biased region" description="Low complexity" evidence="1">
    <location>
        <begin position="80"/>
        <end position="94"/>
    </location>
</feature>
<dbReference type="CDD" id="cd01344">
    <property type="entry name" value="PL2_Passenger_AT"/>
    <property type="match status" value="1"/>
</dbReference>
<dbReference type="SUPFAM" id="SSF51126">
    <property type="entry name" value="Pectin lyase-like"/>
    <property type="match status" value="1"/>
</dbReference>
<dbReference type="PRINTS" id="PR00313">
    <property type="entry name" value="CABNDNGRPT"/>
</dbReference>
<dbReference type="PROSITE" id="PS51208">
    <property type="entry name" value="AUTOTRANSPORTER"/>
    <property type="match status" value="1"/>
</dbReference>
<dbReference type="PANTHER" id="PTHR35037:SF3">
    <property type="entry name" value="C-TERMINAL REGION OF AIDA-LIKE PROTEIN"/>
    <property type="match status" value="1"/>
</dbReference>
<feature type="domain" description="Autotransporter" evidence="2">
    <location>
        <begin position="531"/>
        <end position="819"/>
    </location>
</feature>